<keyword evidence="2" id="KW-1185">Reference proteome</keyword>
<evidence type="ECO:0000313" key="2">
    <source>
        <dbReference type="Proteomes" id="UP000011991"/>
    </source>
</evidence>
<protein>
    <submittedName>
        <fullName evidence="1">Uncharacterized protein</fullName>
    </submittedName>
</protein>
<sequence>FEKQTREFWRIPLLVHQHISAKADSFGHQFIRMQTTQRWRCIDSELGVGSDREARLLVLYRLDLGIGWVA</sequence>
<accession>M5RZ28</accession>
<reference evidence="1 2" key="1">
    <citation type="journal article" date="2013" name="Mar. Genomics">
        <title>Expression of sulfatases in Rhodopirellula baltica and the diversity of sulfatases in the genus Rhodopirellula.</title>
        <authorList>
            <person name="Wegner C.E."/>
            <person name="Richter-Heitmann T."/>
            <person name="Klindworth A."/>
            <person name="Klockow C."/>
            <person name="Richter M."/>
            <person name="Achstetter T."/>
            <person name="Glockner F.O."/>
            <person name="Harder J."/>
        </authorList>
    </citation>
    <scope>NUCLEOTIDE SEQUENCE [LARGE SCALE GENOMIC DNA]</scope>
    <source>
        <strain evidence="1 2">SM1</strain>
    </source>
</reference>
<dbReference type="EMBL" id="ANOG01000557">
    <property type="protein sequence ID" value="EMI19179.1"/>
    <property type="molecule type" value="Genomic_DNA"/>
</dbReference>
<dbReference type="AlphaFoldDB" id="M5RZ28"/>
<comment type="caution">
    <text evidence="1">The sequence shown here is derived from an EMBL/GenBank/DDBJ whole genome shotgun (WGS) entry which is preliminary data.</text>
</comment>
<name>M5RZ28_9BACT</name>
<organism evidence="1 2">
    <name type="scientific">Rhodopirellula maiorica SM1</name>
    <dbReference type="NCBI Taxonomy" id="1265738"/>
    <lineage>
        <taxon>Bacteria</taxon>
        <taxon>Pseudomonadati</taxon>
        <taxon>Planctomycetota</taxon>
        <taxon>Planctomycetia</taxon>
        <taxon>Pirellulales</taxon>
        <taxon>Pirellulaceae</taxon>
        <taxon>Novipirellula</taxon>
    </lineage>
</organism>
<evidence type="ECO:0000313" key="1">
    <source>
        <dbReference type="EMBL" id="EMI19179.1"/>
    </source>
</evidence>
<gene>
    <name evidence="1" type="ORF">RMSM_03897</name>
</gene>
<dbReference type="Proteomes" id="UP000011991">
    <property type="component" value="Unassembled WGS sequence"/>
</dbReference>
<feature type="non-terminal residue" evidence="1">
    <location>
        <position position="1"/>
    </location>
</feature>
<proteinExistence type="predicted"/>